<accession>A0A364XVH1</accession>
<reference evidence="4 5" key="1">
    <citation type="submission" date="2018-06" db="EMBL/GenBank/DDBJ databases">
        <title>Chryseolinea flavus sp. nov., a member of the phylum Bacteroidetes isolated from soil.</title>
        <authorList>
            <person name="Li Y."/>
            <person name="Wang J."/>
        </authorList>
    </citation>
    <scope>NUCLEOTIDE SEQUENCE [LARGE SCALE GENOMIC DNA]</scope>
    <source>
        <strain evidence="4 5">SDU1-6</strain>
    </source>
</reference>
<dbReference type="EMBL" id="QMFY01000021">
    <property type="protein sequence ID" value="RAV98161.1"/>
    <property type="molecule type" value="Genomic_DNA"/>
</dbReference>
<comment type="caution">
    <text evidence="4">The sequence shown here is derived from an EMBL/GenBank/DDBJ whole genome shotgun (WGS) entry which is preliminary data.</text>
</comment>
<dbReference type="OrthoDB" id="9760528at2"/>
<dbReference type="PANTHER" id="PTHR30386:SF18">
    <property type="entry name" value="INNER MEMBRANE PROTEIN YIAV-RELATED"/>
    <property type="match status" value="1"/>
</dbReference>
<dbReference type="AlphaFoldDB" id="A0A364XVH1"/>
<dbReference type="RefSeq" id="WP_112749707.1">
    <property type="nucleotide sequence ID" value="NZ_QMFY01000021.1"/>
</dbReference>
<dbReference type="InterPro" id="IPR011053">
    <property type="entry name" value="Single_hybrid_motif"/>
</dbReference>
<protein>
    <submittedName>
        <fullName evidence="4">Biotin attachment protein</fullName>
    </submittedName>
</protein>
<feature type="region of interest" description="Disordered" evidence="2">
    <location>
        <begin position="410"/>
        <end position="432"/>
    </location>
</feature>
<keyword evidence="3" id="KW-1133">Transmembrane helix</keyword>
<keyword evidence="3" id="KW-0812">Transmembrane</keyword>
<organism evidence="4 5">
    <name type="scientific">Pseudochryseolinea flava</name>
    <dbReference type="NCBI Taxonomy" id="2059302"/>
    <lineage>
        <taxon>Bacteria</taxon>
        <taxon>Pseudomonadati</taxon>
        <taxon>Bacteroidota</taxon>
        <taxon>Cytophagia</taxon>
        <taxon>Cytophagales</taxon>
        <taxon>Fulvivirgaceae</taxon>
        <taxon>Pseudochryseolinea</taxon>
    </lineage>
</organism>
<feature type="compositionally biased region" description="Basic and acidic residues" evidence="2">
    <location>
        <begin position="421"/>
        <end position="432"/>
    </location>
</feature>
<gene>
    <name evidence="4" type="ORF">DQQ10_25175</name>
</gene>
<dbReference type="Gene3D" id="2.40.50.100">
    <property type="match status" value="1"/>
</dbReference>
<feature type="coiled-coil region" evidence="1">
    <location>
        <begin position="115"/>
        <end position="251"/>
    </location>
</feature>
<proteinExistence type="predicted"/>
<evidence type="ECO:0000256" key="1">
    <source>
        <dbReference type="SAM" id="Coils"/>
    </source>
</evidence>
<feature type="transmembrane region" description="Helical" evidence="3">
    <location>
        <begin position="32"/>
        <end position="52"/>
    </location>
</feature>
<dbReference type="InterPro" id="IPR050739">
    <property type="entry name" value="MFP"/>
</dbReference>
<name>A0A364XVH1_9BACT</name>
<dbReference type="Proteomes" id="UP000251889">
    <property type="component" value="Unassembled WGS sequence"/>
</dbReference>
<keyword evidence="5" id="KW-1185">Reference proteome</keyword>
<sequence>MLNLSSRRINEIIKEGNLYSLRALKTPAPGILLARLLMALGVILFIFLFLPWQQNIRGTGSVTTLSPAHRPQTVQAVIAGQIQQWHVREGDFVDKGDTIVTIREVKEKYFDPDLLLRLQEQLTAKKNSLSSKNEKAQALKRQIAALKDGMQRKIEQSIAKVEAEKVKFQNAENQFQRNKKLFEAGNIPLTKFQDIEYKYQGSSADYQNAQLEVKRLKAEFDEKISKSESDLRTTEAEMFESQSEIAKLSNEYTNTEIRSGQYKILAPQAGIMVRAIRAGIGETIKEGDPVCTVMPQAEDLAVEMYVKAMDVPLISKGRKVRIEFDGWPALQFSGWPSVSVGTFGGTVEVIDFVSSQPGEFRILITPDDTEESWPKQLRVGSGTKSWVMLDDVPVWYELWRQLNGFPPSLYKAPSPATGAENKSDKASSDKKK</sequence>
<dbReference type="PANTHER" id="PTHR30386">
    <property type="entry name" value="MEMBRANE FUSION SUBUNIT OF EMRAB-TOLC MULTIDRUG EFFLUX PUMP"/>
    <property type="match status" value="1"/>
</dbReference>
<evidence type="ECO:0000313" key="5">
    <source>
        <dbReference type="Proteomes" id="UP000251889"/>
    </source>
</evidence>
<evidence type="ECO:0000256" key="2">
    <source>
        <dbReference type="SAM" id="MobiDB-lite"/>
    </source>
</evidence>
<evidence type="ECO:0000256" key="3">
    <source>
        <dbReference type="SAM" id="Phobius"/>
    </source>
</evidence>
<keyword evidence="1" id="KW-0175">Coiled coil</keyword>
<evidence type="ECO:0000313" key="4">
    <source>
        <dbReference type="EMBL" id="RAV98161.1"/>
    </source>
</evidence>
<keyword evidence="3" id="KW-0472">Membrane</keyword>
<dbReference type="SUPFAM" id="SSF51230">
    <property type="entry name" value="Single hybrid motif"/>
    <property type="match status" value="1"/>
</dbReference>